<reference evidence="4 5" key="1">
    <citation type="journal article" date="2015" name="Genome Biol. Evol.">
        <title>Comparative Genomics of a Bacterivorous Green Alga Reveals Evolutionary Causalities and Consequences of Phago-Mixotrophic Mode of Nutrition.</title>
        <authorList>
            <person name="Burns J.A."/>
            <person name="Paasch A."/>
            <person name="Narechania A."/>
            <person name="Kim E."/>
        </authorList>
    </citation>
    <scope>NUCLEOTIDE SEQUENCE [LARGE SCALE GENOMIC DNA]</scope>
    <source>
        <strain evidence="4 5">PLY_AMNH</strain>
    </source>
</reference>
<evidence type="ECO:0000313" key="5">
    <source>
        <dbReference type="Proteomes" id="UP001190700"/>
    </source>
</evidence>
<protein>
    <recommendedName>
        <fullName evidence="3">CCHC-type domain-containing protein</fullName>
    </recommendedName>
</protein>
<evidence type="ECO:0000256" key="2">
    <source>
        <dbReference type="SAM" id="Phobius"/>
    </source>
</evidence>
<feature type="region of interest" description="Disordered" evidence="1">
    <location>
        <begin position="86"/>
        <end position="118"/>
    </location>
</feature>
<dbReference type="Proteomes" id="UP001190700">
    <property type="component" value="Unassembled WGS sequence"/>
</dbReference>
<proteinExistence type="predicted"/>
<accession>A0AAE0EPX9</accession>
<feature type="transmembrane region" description="Helical" evidence="2">
    <location>
        <begin position="241"/>
        <end position="262"/>
    </location>
</feature>
<dbReference type="EMBL" id="LGRX02034928">
    <property type="protein sequence ID" value="KAK3236633.1"/>
    <property type="molecule type" value="Genomic_DNA"/>
</dbReference>
<keyword evidence="2" id="KW-0472">Membrane</keyword>
<feature type="region of interest" description="Disordered" evidence="1">
    <location>
        <begin position="35"/>
        <end position="55"/>
    </location>
</feature>
<name>A0AAE0EPX9_9CHLO</name>
<sequence>MIGQLNLEEGCSHCKAVNHKLAACPVLARELRDKMRSGADVPSPTGPLSVASSSSKASTRSSSACYYCRKDGHGIAVCPALADKKRRTSRAQEQQKKPAARAQEQPRLRESKRPASGQPKCCICQGTGHTCYGREHVKEPTRNRYCACCQCSQCGDFGHYAKSSGDLSLTLSCHPKVLVELSRGLDHKGVLGAFTFIIPIIMDSIFHKLLPSVFAPNVLNTLQNQKYSFTEVRRKKRLDRLCQLLSLTALAAMIYAGLQALLKFALTNWIKVV</sequence>
<comment type="caution">
    <text evidence="4">The sequence shown here is derived from an EMBL/GenBank/DDBJ whole genome shotgun (WGS) entry which is preliminary data.</text>
</comment>
<dbReference type="GO" id="GO:0008270">
    <property type="term" value="F:zinc ion binding"/>
    <property type="evidence" value="ECO:0007669"/>
    <property type="project" value="InterPro"/>
</dbReference>
<feature type="domain" description="CCHC-type" evidence="3">
    <location>
        <begin position="10"/>
        <end position="26"/>
    </location>
</feature>
<keyword evidence="5" id="KW-1185">Reference proteome</keyword>
<keyword evidence="2" id="KW-0812">Transmembrane</keyword>
<evidence type="ECO:0000313" key="4">
    <source>
        <dbReference type="EMBL" id="KAK3236633.1"/>
    </source>
</evidence>
<gene>
    <name evidence="4" type="ORF">CYMTET_53237</name>
</gene>
<feature type="domain" description="CCHC-type" evidence="3">
    <location>
        <begin position="150"/>
        <end position="164"/>
    </location>
</feature>
<dbReference type="SMART" id="SM00343">
    <property type="entry name" value="ZnF_C2HC"/>
    <property type="match status" value="3"/>
</dbReference>
<organism evidence="4 5">
    <name type="scientific">Cymbomonas tetramitiformis</name>
    <dbReference type="NCBI Taxonomy" id="36881"/>
    <lineage>
        <taxon>Eukaryota</taxon>
        <taxon>Viridiplantae</taxon>
        <taxon>Chlorophyta</taxon>
        <taxon>Pyramimonadophyceae</taxon>
        <taxon>Pyramimonadales</taxon>
        <taxon>Pyramimonadaceae</taxon>
        <taxon>Cymbomonas</taxon>
    </lineage>
</organism>
<dbReference type="AlphaFoldDB" id="A0AAE0EPX9"/>
<dbReference type="InterPro" id="IPR001878">
    <property type="entry name" value="Znf_CCHC"/>
</dbReference>
<dbReference type="Gene3D" id="4.10.60.10">
    <property type="entry name" value="Zinc finger, CCHC-type"/>
    <property type="match status" value="1"/>
</dbReference>
<keyword evidence="2" id="KW-1133">Transmembrane helix</keyword>
<feature type="domain" description="CCHC-type" evidence="3">
    <location>
        <begin position="64"/>
        <end position="80"/>
    </location>
</feature>
<dbReference type="GO" id="GO:0003676">
    <property type="term" value="F:nucleic acid binding"/>
    <property type="evidence" value="ECO:0007669"/>
    <property type="project" value="InterPro"/>
</dbReference>
<feature type="compositionally biased region" description="Basic and acidic residues" evidence="1">
    <location>
        <begin position="104"/>
        <end position="113"/>
    </location>
</feature>
<evidence type="ECO:0000259" key="3">
    <source>
        <dbReference type="SMART" id="SM00343"/>
    </source>
</evidence>
<evidence type="ECO:0000256" key="1">
    <source>
        <dbReference type="SAM" id="MobiDB-lite"/>
    </source>
</evidence>